<dbReference type="PROSITE" id="PS51826">
    <property type="entry name" value="PSBD"/>
    <property type="match status" value="1"/>
</dbReference>
<evidence type="ECO:0000256" key="3">
    <source>
        <dbReference type="ARBA" id="ARBA00011484"/>
    </source>
</evidence>
<evidence type="ECO:0000259" key="10">
    <source>
        <dbReference type="PROSITE" id="PS51826"/>
    </source>
</evidence>
<organism evidence="11 12">
    <name type="scientific">Burkholderia oklahomensis</name>
    <dbReference type="NCBI Taxonomy" id="342113"/>
    <lineage>
        <taxon>Bacteria</taxon>
        <taxon>Pseudomonadati</taxon>
        <taxon>Pseudomonadota</taxon>
        <taxon>Betaproteobacteria</taxon>
        <taxon>Burkholderiales</taxon>
        <taxon>Burkholderiaceae</taxon>
        <taxon>Burkholderia</taxon>
        <taxon>pseudomallei group</taxon>
    </lineage>
</organism>
<dbReference type="SUPFAM" id="SSF47005">
    <property type="entry name" value="Peripheral subunit-binding domain of 2-oxo acid dehydrogenase complex"/>
    <property type="match status" value="1"/>
</dbReference>
<dbReference type="GO" id="GO:0016407">
    <property type="term" value="F:acetyltransferase activity"/>
    <property type="evidence" value="ECO:0007669"/>
    <property type="project" value="TreeGrafter"/>
</dbReference>
<accession>A0AAI8BEW5</accession>
<dbReference type="EC" id="2.3.1.-" evidence="7"/>
<dbReference type="InterPro" id="IPR001078">
    <property type="entry name" value="2-oxoacid_DH_actylTfrase"/>
</dbReference>
<proteinExistence type="inferred from homology"/>
<dbReference type="Gene3D" id="4.10.320.10">
    <property type="entry name" value="E3-binding domain"/>
    <property type="match status" value="1"/>
</dbReference>
<dbReference type="CDD" id="cd06849">
    <property type="entry name" value="lipoyl_domain"/>
    <property type="match status" value="1"/>
</dbReference>
<dbReference type="PROSITE" id="PS00189">
    <property type="entry name" value="LIPOYL"/>
    <property type="match status" value="1"/>
</dbReference>
<dbReference type="InterPro" id="IPR023213">
    <property type="entry name" value="CAT-like_dom_sf"/>
</dbReference>
<dbReference type="AlphaFoldDB" id="A0AAI8BEW5"/>
<dbReference type="RefSeq" id="WP_041281829.1">
    <property type="nucleotide sequence ID" value="NZ_CP008727.1"/>
</dbReference>
<evidence type="ECO:0000256" key="2">
    <source>
        <dbReference type="ARBA" id="ARBA00007317"/>
    </source>
</evidence>
<feature type="domain" description="Peripheral subunit-binding (PSBD)" evidence="10">
    <location>
        <begin position="190"/>
        <end position="227"/>
    </location>
</feature>
<keyword evidence="5 7" id="KW-0450">Lipoyl</keyword>
<keyword evidence="4 7" id="KW-0808">Transferase</keyword>
<evidence type="ECO:0000256" key="1">
    <source>
        <dbReference type="ARBA" id="ARBA00001938"/>
    </source>
</evidence>
<dbReference type="KEGG" id="bok:DM82_4060"/>
<name>A0AAI8BEW5_9BURK</name>
<protein>
    <recommendedName>
        <fullName evidence="7">Dihydrolipoamide acetyltransferase component of pyruvate dehydrogenase complex</fullName>
        <ecNumber evidence="7">2.3.1.-</ecNumber>
    </recommendedName>
</protein>
<evidence type="ECO:0000259" key="9">
    <source>
        <dbReference type="PROSITE" id="PS50968"/>
    </source>
</evidence>
<dbReference type="InterPro" id="IPR011053">
    <property type="entry name" value="Single_hybrid_motif"/>
</dbReference>
<evidence type="ECO:0000256" key="7">
    <source>
        <dbReference type="RuleBase" id="RU003423"/>
    </source>
</evidence>
<comment type="subunit">
    <text evidence="3">Forms a 24-polypeptide structural core with octahedral symmetry.</text>
</comment>
<comment type="cofactor">
    <cofactor evidence="1 7">
        <name>(R)-lipoate</name>
        <dbReference type="ChEBI" id="CHEBI:83088"/>
    </cofactor>
</comment>
<reference evidence="11 12" key="1">
    <citation type="submission" date="2014-06" db="EMBL/GenBank/DDBJ databases">
        <authorList>
            <person name="Bishop-Lilly K.A."/>
            <person name="Broomall S.M."/>
            <person name="Chain P.S."/>
            <person name="Chertkov O."/>
            <person name="Coyne S.R."/>
            <person name="Daligault H.E."/>
            <person name="Davenport K.W."/>
            <person name="Erkkila T."/>
            <person name="Frey K.G."/>
            <person name="Gibbons H.S."/>
            <person name="Gu W."/>
            <person name="Jaissle J."/>
            <person name="Johnson S.L."/>
            <person name="Koroleva G.I."/>
            <person name="Ladner J.T."/>
            <person name="Lo C.-C."/>
            <person name="Minogue T.D."/>
            <person name="Munk C."/>
            <person name="Palacios G.F."/>
            <person name="Redden C.L."/>
            <person name="Rosenzweig C.N."/>
            <person name="Scholz M.B."/>
            <person name="Teshima H."/>
            <person name="Xu Y."/>
        </authorList>
    </citation>
    <scope>NUCLEOTIDE SEQUENCE [LARGE SCALE GENOMIC DNA]</scope>
    <source>
        <strain evidence="11 12">EO147</strain>
    </source>
</reference>
<dbReference type="Pfam" id="PF00198">
    <property type="entry name" value="2-oxoacid_dh"/>
    <property type="match status" value="1"/>
</dbReference>
<dbReference type="Gene3D" id="3.30.559.10">
    <property type="entry name" value="Chloramphenicol acetyltransferase-like domain"/>
    <property type="match status" value="1"/>
</dbReference>
<feature type="domain" description="Lipoyl-binding" evidence="9">
    <location>
        <begin position="3"/>
        <end position="78"/>
    </location>
</feature>
<evidence type="ECO:0000313" key="11">
    <source>
        <dbReference type="EMBL" id="AIO70836.1"/>
    </source>
</evidence>
<dbReference type="SUPFAM" id="SSF52777">
    <property type="entry name" value="CoA-dependent acyltransferases"/>
    <property type="match status" value="1"/>
</dbReference>
<evidence type="ECO:0000256" key="6">
    <source>
        <dbReference type="ARBA" id="ARBA00023315"/>
    </source>
</evidence>
<dbReference type="GO" id="GO:0005737">
    <property type="term" value="C:cytoplasm"/>
    <property type="evidence" value="ECO:0007669"/>
    <property type="project" value="TreeGrafter"/>
</dbReference>
<dbReference type="SUPFAM" id="SSF51230">
    <property type="entry name" value="Single hybrid motif"/>
    <property type="match status" value="1"/>
</dbReference>
<dbReference type="PROSITE" id="PS50968">
    <property type="entry name" value="BIOTINYL_LIPOYL"/>
    <property type="match status" value="1"/>
</dbReference>
<dbReference type="InterPro" id="IPR036625">
    <property type="entry name" value="E3-bd_dom_sf"/>
</dbReference>
<dbReference type="Pfam" id="PF02817">
    <property type="entry name" value="E3_binding"/>
    <property type="match status" value="1"/>
</dbReference>
<dbReference type="GO" id="GO:0031405">
    <property type="term" value="F:lipoic acid binding"/>
    <property type="evidence" value="ECO:0007669"/>
    <property type="project" value="TreeGrafter"/>
</dbReference>
<comment type="similarity">
    <text evidence="2 7">Belongs to the 2-oxoacid dehydrogenase family.</text>
</comment>
<dbReference type="Proteomes" id="UP000029424">
    <property type="component" value="Chromosome 2"/>
</dbReference>
<evidence type="ECO:0000313" key="12">
    <source>
        <dbReference type="Proteomes" id="UP000029424"/>
    </source>
</evidence>
<dbReference type="PANTHER" id="PTHR43178:SF5">
    <property type="entry name" value="LIPOAMIDE ACYLTRANSFERASE COMPONENT OF BRANCHED-CHAIN ALPHA-KETO ACID DEHYDROGENASE COMPLEX, MITOCHONDRIAL"/>
    <property type="match status" value="1"/>
</dbReference>
<gene>
    <name evidence="11" type="primary">bkdB</name>
    <name evidence="11" type="ORF">DM82_4060</name>
</gene>
<feature type="compositionally biased region" description="Basic and acidic residues" evidence="8">
    <location>
        <begin position="122"/>
        <end position="146"/>
    </location>
</feature>
<dbReference type="Pfam" id="PF00364">
    <property type="entry name" value="Biotin_lipoyl"/>
    <property type="match status" value="1"/>
</dbReference>
<dbReference type="InterPro" id="IPR000089">
    <property type="entry name" value="Biotin_lipoyl"/>
</dbReference>
<dbReference type="InterPro" id="IPR050743">
    <property type="entry name" value="2-oxoacid_DH_E2_comp"/>
</dbReference>
<dbReference type="Gene3D" id="2.40.50.100">
    <property type="match status" value="1"/>
</dbReference>
<dbReference type="InterPro" id="IPR003016">
    <property type="entry name" value="2-oxoA_DH_lipoyl-BS"/>
</dbReference>
<dbReference type="PANTHER" id="PTHR43178">
    <property type="entry name" value="DIHYDROLIPOAMIDE ACETYLTRANSFERASE COMPONENT OF PYRUVATE DEHYDROGENASE COMPLEX"/>
    <property type="match status" value="1"/>
</dbReference>
<evidence type="ECO:0000256" key="5">
    <source>
        <dbReference type="ARBA" id="ARBA00022823"/>
    </source>
</evidence>
<evidence type="ECO:0000256" key="4">
    <source>
        <dbReference type="ARBA" id="ARBA00022679"/>
    </source>
</evidence>
<sequence length="479" mass="50991">MGIHVIKMPDIGEGIAEVELGLWHVKIGDRVKEDQAIADVMTDKASVEIPSPVTGVVVALGGKEGDVLAVGSELVRLEIEGEGNHKGDAANGVARGETAAAQAVRAAEAAHVHANVGAQASRGERDVDDVRAASRDTSHASDDRAARVGYDASSGASSSASSATTDADARSATREPAAPPPARRPGERPLASPAVRKRAWDLGIELRYVHGTGEAGRILHEDLDAYLQGRGVAVPGARGGHAAYVERHDEEAVPVIGLRRKIAQRMQDAKRRIPHFSYVEEIDVTELEALRAELNRKYGEARGRLTMLPFLARAMVIALRDFPQINARYDDEAGVVTRHGAVHLGIATQSKAGLMVPVVRHAEARDPWAIAAEIARLADAVRNGRAERDELSGSTITITSLGALGGIASTPVINSPEVGIVGVNRIVERPMFRNGAVVARKLMNLSSSFDHRVIDGMDAAEFIQAVRALLEQPALLFVE</sequence>
<dbReference type="EMBL" id="CP008727">
    <property type="protein sequence ID" value="AIO70836.1"/>
    <property type="molecule type" value="Genomic_DNA"/>
</dbReference>
<feature type="compositionally biased region" description="Low complexity" evidence="8">
    <location>
        <begin position="151"/>
        <end position="166"/>
    </location>
</feature>
<evidence type="ECO:0000256" key="8">
    <source>
        <dbReference type="SAM" id="MobiDB-lite"/>
    </source>
</evidence>
<dbReference type="InterPro" id="IPR004167">
    <property type="entry name" value="PSBD"/>
</dbReference>
<feature type="region of interest" description="Disordered" evidence="8">
    <location>
        <begin position="112"/>
        <end position="194"/>
    </location>
</feature>
<dbReference type="FunFam" id="3.30.559.10:FF:000007">
    <property type="entry name" value="Dihydrolipoamide acetyltransferase component of pyruvate dehydrogenase complex"/>
    <property type="match status" value="1"/>
</dbReference>
<keyword evidence="12" id="KW-1185">Reference proteome</keyword>
<keyword evidence="6 7" id="KW-0012">Acyltransferase</keyword>